<reference evidence="3" key="1">
    <citation type="submission" date="2025-08" db="UniProtKB">
        <authorList>
            <consortium name="RefSeq"/>
        </authorList>
    </citation>
    <scope>IDENTIFICATION</scope>
    <source>
        <strain evidence="3">11010-0011.00</strain>
        <tissue evidence="3">Whole body</tissue>
    </source>
</reference>
<sequence>MQKFTVFIFQNLKLLQPRQLAYHYCINRYLDKIYEKGRAEENVHFLKKQREQLSSLRTKLIKEKEAIRKRMNILDGEIESIKMKNTKREN</sequence>
<keyword evidence="1" id="KW-0175">Coiled coil</keyword>
<protein>
    <submittedName>
        <fullName evidence="3">Uncharacterized protein LOC115633777 isoform X2</fullName>
    </submittedName>
</protein>
<dbReference type="RefSeq" id="XP_030387114.1">
    <property type="nucleotide sequence ID" value="XM_030531254.1"/>
</dbReference>
<gene>
    <name evidence="3" type="primary">LOC115633777</name>
</gene>
<dbReference type="GeneID" id="115633777"/>
<proteinExistence type="predicted"/>
<keyword evidence="2" id="KW-1185">Reference proteome</keyword>
<dbReference type="Proteomes" id="UP000504634">
    <property type="component" value="Unplaced"/>
</dbReference>
<dbReference type="AlphaFoldDB" id="A0A6J2UFC0"/>
<name>A0A6J2UFC0_DROLE</name>
<evidence type="ECO:0000313" key="3">
    <source>
        <dbReference type="RefSeq" id="XP_030387114.1"/>
    </source>
</evidence>
<organism evidence="2 3">
    <name type="scientific">Drosophila lebanonensis</name>
    <name type="common">Fruit fly</name>
    <name type="synonym">Scaptodrosophila lebanonensis</name>
    <dbReference type="NCBI Taxonomy" id="7225"/>
    <lineage>
        <taxon>Eukaryota</taxon>
        <taxon>Metazoa</taxon>
        <taxon>Ecdysozoa</taxon>
        <taxon>Arthropoda</taxon>
        <taxon>Hexapoda</taxon>
        <taxon>Insecta</taxon>
        <taxon>Pterygota</taxon>
        <taxon>Neoptera</taxon>
        <taxon>Endopterygota</taxon>
        <taxon>Diptera</taxon>
        <taxon>Brachycera</taxon>
        <taxon>Muscomorpha</taxon>
        <taxon>Ephydroidea</taxon>
        <taxon>Drosophilidae</taxon>
        <taxon>Scaptodrosophila</taxon>
    </lineage>
</organism>
<evidence type="ECO:0000256" key="1">
    <source>
        <dbReference type="SAM" id="Coils"/>
    </source>
</evidence>
<dbReference type="Gene3D" id="1.20.5.500">
    <property type="entry name" value="Single helix bin"/>
    <property type="match status" value="1"/>
</dbReference>
<accession>A0A6J2UFC0</accession>
<feature type="coiled-coil region" evidence="1">
    <location>
        <begin position="36"/>
        <end position="66"/>
    </location>
</feature>
<evidence type="ECO:0000313" key="2">
    <source>
        <dbReference type="Proteomes" id="UP000504634"/>
    </source>
</evidence>